<dbReference type="PROSITE" id="PS50234">
    <property type="entry name" value="VWFA"/>
    <property type="match status" value="1"/>
</dbReference>
<accession>K6DG21</accession>
<dbReference type="STRING" id="1117379.BABA_01310"/>
<dbReference type="PANTHER" id="PTHR10579">
    <property type="entry name" value="CALCIUM-ACTIVATED CHLORIDE CHANNEL REGULATOR"/>
    <property type="match status" value="1"/>
</dbReference>
<dbReference type="Pfam" id="PF00092">
    <property type="entry name" value="VWA"/>
    <property type="match status" value="1"/>
</dbReference>
<dbReference type="eggNOG" id="COG2304">
    <property type="taxonomic scope" value="Bacteria"/>
</dbReference>
<name>K6DG21_9BACI</name>
<dbReference type="EMBL" id="AJLS01000007">
    <property type="protein sequence ID" value="EKN71497.1"/>
    <property type="molecule type" value="Genomic_DNA"/>
</dbReference>
<organism evidence="4 5">
    <name type="scientific">Neobacillus bataviensis LMG 21833</name>
    <dbReference type="NCBI Taxonomy" id="1117379"/>
    <lineage>
        <taxon>Bacteria</taxon>
        <taxon>Bacillati</taxon>
        <taxon>Bacillota</taxon>
        <taxon>Bacilli</taxon>
        <taxon>Bacillales</taxon>
        <taxon>Bacillaceae</taxon>
        <taxon>Neobacillus</taxon>
    </lineage>
</organism>
<dbReference type="OrthoDB" id="2923688at2"/>
<evidence type="ECO:0000313" key="4">
    <source>
        <dbReference type="EMBL" id="EKN71497.1"/>
    </source>
</evidence>
<dbReference type="InterPro" id="IPR051266">
    <property type="entry name" value="CLCR"/>
</dbReference>
<keyword evidence="5" id="KW-1185">Reference proteome</keyword>
<gene>
    <name evidence="4" type="ORF">BABA_01310</name>
</gene>
<keyword evidence="1" id="KW-0472">Membrane</keyword>
<feature type="signal peptide" evidence="2">
    <location>
        <begin position="1"/>
        <end position="26"/>
    </location>
</feature>
<sequence>MIKKWISSFIVMMFLLCNSNYLSVRAESPLHSTSRIEGMLVVDVSNSMKSSDPSNISSEAMKMFIDMASLNGDKIGAIAYSDEVMREKALVKIHSEQDKKDLKDFVDSVEKYTYTDLSTGVKEAVKVLGSSHEQGYFPLIVLLADGNNELNPKKSKTVAEADEDLKKAVADARAKGYPIYTIGLNADGKLNKDALTNVAESTGGKFFEATSADRLPGILSEIFANHLKLKIVPVDQLVGNGDFQDIKITVPNENVLEANISLMSGQPVEVKLIDPSGREVAIPSDQVLLSRSKTYSMLKLRKPVEGDWTLKVKGVPQDKIDINLVFNYDLQLKLAPFAKQSYKAGETVEIGAVFEDNGTAITDKEIYKSMKATLYVKDLEKGKTEEAVLNSGDQGFTGQFKLGNSSSYEVVVKAEDSSFFRETEPQKITVQHAAAAPVTAKPVKVSSEEEKPFPWLYVFGGLVGALVLAALAYLLLGKIKQAGRGFSGQIVVEMKDEDTGERTSPQFKKLKSFKGKFRLHQLLSLSPEFAETEGVVFKPAAGDALLLVNNSDCTIEKGGRAIDAKKGLVVKRNDRLRIIPKKVNKTIYVEYIG</sequence>
<dbReference type="Gene3D" id="3.40.50.410">
    <property type="entry name" value="von Willebrand factor, type A domain"/>
    <property type="match status" value="1"/>
</dbReference>
<feature type="domain" description="VWFA" evidence="3">
    <location>
        <begin position="37"/>
        <end position="222"/>
    </location>
</feature>
<evidence type="ECO:0000256" key="1">
    <source>
        <dbReference type="SAM" id="Phobius"/>
    </source>
</evidence>
<keyword evidence="2" id="KW-0732">Signal</keyword>
<dbReference type="SMART" id="SM00327">
    <property type="entry name" value="VWA"/>
    <property type="match status" value="1"/>
</dbReference>
<dbReference type="AlphaFoldDB" id="K6DG21"/>
<evidence type="ECO:0000259" key="3">
    <source>
        <dbReference type="PROSITE" id="PS50234"/>
    </source>
</evidence>
<dbReference type="SUPFAM" id="SSF53300">
    <property type="entry name" value="vWA-like"/>
    <property type="match status" value="1"/>
</dbReference>
<keyword evidence="1" id="KW-1133">Transmembrane helix</keyword>
<dbReference type="Proteomes" id="UP000006316">
    <property type="component" value="Unassembled WGS sequence"/>
</dbReference>
<dbReference type="RefSeq" id="WP_007083305.1">
    <property type="nucleotide sequence ID" value="NZ_AJLS01000007.1"/>
</dbReference>
<feature type="transmembrane region" description="Helical" evidence="1">
    <location>
        <begin position="455"/>
        <end position="476"/>
    </location>
</feature>
<evidence type="ECO:0000256" key="2">
    <source>
        <dbReference type="SAM" id="SignalP"/>
    </source>
</evidence>
<feature type="chain" id="PRO_5003890893" description="VWFA domain-containing protein" evidence="2">
    <location>
        <begin position="27"/>
        <end position="593"/>
    </location>
</feature>
<evidence type="ECO:0000313" key="5">
    <source>
        <dbReference type="Proteomes" id="UP000006316"/>
    </source>
</evidence>
<proteinExistence type="predicted"/>
<reference evidence="4 5" key="1">
    <citation type="journal article" date="2012" name="Front. Microbiol.">
        <title>Redundancy and modularity in membrane-associated dissimilatory nitrate reduction in Bacillus.</title>
        <authorList>
            <person name="Heylen K."/>
            <person name="Keltjens J."/>
        </authorList>
    </citation>
    <scope>NUCLEOTIDE SEQUENCE [LARGE SCALE GENOMIC DNA]</scope>
    <source>
        <strain evidence="5">LMG 21833T</strain>
    </source>
</reference>
<protein>
    <recommendedName>
        <fullName evidence="3">VWFA domain-containing protein</fullName>
    </recommendedName>
</protein>
<dbReference type="PANTHER" id="PTHR10579:SF43">
    <property type="entry name" value="ZINC FINGER (C3HC4-TYPE RING FINGER) FAMILY PROTEIN"/>
    <property type="match status" value="1"/>
</dbReference>
<dbReference type="InterPro" id="IPR036465">
    <property type="entry name" value="vWFA_dom_sf"/>
</dbReference>
<dbReference type="CDD" id="cd00198">
    <property type="entry name" value="vWFA"/>
    <property type="match status" value="1"/>
</dbReference>
<dbReference type="InterPro" id="IPR002035">
    <property type="entry name" value="VWF_A"/>
</dbReference>
<comment type="caution">
    <text evidence="4">The sequence shown here is derived from an EMBL/GenBank/DDBJ whole genome shotgun (WGS) entry which is preliminary data.</text>
</comment>
<keyword evidence="1" id="KW-0812">Transmembrane</keyword>
<dbReference type="PATRIC" id="fig|1117379.3.peg.271"/>